<evidence type="ECO:0000313" key="3">
    <source>
        <dbReference type="Proteomes" id="UP000249218"/>
    </source>
</evidence>
<proteinExistence type="predicted"/>
<dbReference type="AlphaFoldDB" id="A0A2W1BUJ4"/>
<reference evidence="2 3" key="1">
    <citation type="journal article" date="2017" name="BMC Biol.">
        <title>Genomic innovations, transcriptional plasticity and gene loss underlying the evolution and divergence of two highly polyphagous and invasive Helicoverpa pest species.</title>
        <authorList>
            <person name="Pearce S.L."/>
            <person name="Clarke D.F."/>
            <person name="East P.D."/>
            <person name="Elfekih S."/>
            <person name="Gordon K.H."/>
            <person name="Jermiin L.S."/>
            <person name="McGaughran A."/>
            <person name="Oakeshott J.G."/>
            <person name="Papanikolaou A."/>
            <person name="Perera O.P."/>
            <person name="Rane R.V."/>
            <person name="Richards S."/>
            <person name="Tay W.T."/>
            <person name="Walsh T.K."/>
            <person name="Anderson A."/>
            <person name="Anderson C.J."/>
            <person name="Asgari S."/>
            <person name="Board P.G."/>
            <person name="Bretschneider A."/>
            <person name="Campbell P.M."/>
            <person name="Chertemps T."/>
            <person name="Christeller J.T."/>
            <person name="Coppin C.W."/>
            <person name="Downes S.J."/>
            <person name="Duan G."/>
            <person name="Farnsworth C.A."/>
            <person name="Good R.T."/>
            <person name="Han L.B."/>
            <person name="Han Y.C."/>
            <person name="Hatje K."/>
            <person name="Horne I."/>
            <person name="Huang Y.P."/>
            <person name="Hughes D.S."/>
            <person name="Jacquin-Joly E."/>
            <person name="James W."/>
            <person name="Jhangiani S."/>
            <person name="Kollmar M."/>
            <person name="Kuwar S.S."/>
            <person name="Li S."/>
            <person name="Liu N.Y."/>
            <person name="Maibeche M.T."/>
            <person name="Miller J.R."/>
            <person name="Montagne N."/>
            <person name="Perry T."/>
            <person name="Qu J."/>
            <person name="Song S.V."/>
            <person name="Sutton G.G."/>
            <person name="Vogel H."/>
            <person name="Walenz B.P."/>
            <person name="Xu W."/>
            <person name="Zhang H.J."/>
            <person name="Zou Z."/>
            <person name="Batterham P."/>
            <person name="Edwards O.R."/>
            <person name="Feyereisen R."/>
            <person name="Gibbs R.A."/>
            <person name="Heckel D.G."/>
            <person name="McGrath A."/>
            <person name="Robin C."/>
            <person name="Scherer S.E."/>
            <person name="Worley K.C."/>
            <person name="Wu Y.D."/>
        </authorList>
    </citation>
    <scope>NUCLEOTIDE SEQUENCE [LARGE SCALE GENOMIC DNA]</scope>
    <source>
        <strain evidence="2">Harm_GR_Male_#8</strain>
        <tissue evidence="2">Whole organism</tissue>
    </source>
</reference>
<keyword evidence="3" id="KW-1185">Reference proteome</keyword>
<name>A0A2W1BUJ4_HELAM</name>
<organism evidence="2 3">
    <name type="scientific">Helicoverpa armigera</name>
    <name type="common">Cotton bollworm</name>
    <name type="synonym">Heliothis armigera</name>
    <dbReference type="NCBI Taxonomy" id="29058"/>
    <lineage>
        <taxon>Eukaryota</taxon>
        <taxon>Metazoa</taxon>
        <taxon>Ecdysozoa</taxon>
        <taxon>Arthropoda</taxon>
        <taxon>Hexapoda</taxon>
        <taxon>Insecta</taxon>
        <taxon>Pterygota</taxon>
        <taxon>Neoptera</taxon>
        <taxon>Endopterygota</taxon>
        <taxon>Lepidoptera</taxon>
        <taxon>Glossata</taxon>
        <taxon>Ditrysia</taxon>
        <taxon>Noctuoidea</taxon>
        <taxon>Noctuidae</taxon>
        <taxon>Heliothinae</taxon>
        <taxon>Helicoverpa</taxon>
    </lineage>
</organism>
<gene>
    <name evidence="2" type="primary">HaOG203494</name>
    <name evidence="2" type="ORF">B5X24_HaOG203494</name>
</gene>
<accession>A0A2W1BUJ4</accession>
<feature type="region of interest" description="Disordered" evidence="1">
    <location>
        <begin position="69"/>
        <end position="93"/>
    </location>
</feature>
<evidence type="ECO:0000256" key="1">
    <source>
        <dbReference type="SAM" id="MobiDB-lite"/>
    </source>
</evidence>
<sequence length="93" mass="10201">MVTLLRNKGSGFRQGNSVLLKVSKVLDAAGNLSLPAVASCMVSSEEEWNAVASFCEEVMVLKEAAERVRESATSLPTRSRRRGRRRVADLRPP</sequence>
<evidence type="ECO:0000313" key="2">
    <source>
        <dbReference type="EMBL" id="PZC77335.1"/>
    </source>
</evidence>
<dbReference type="EMBL" id="KZ149931">
    <property type="protein sequence ID" value="PZC77335.1"/>
    <property type="molecule type" value="Genomic_DNA"/>
</dbReference>
<dbReference type="Proteomes" id="UP000249218">
    <property type="component" value="Unassembled WGS sequence"/>
</dbReference>
<protein>
    <submittedName>
        <fullName evidence="2">Uncharacterized protein</fullName>
    </submittedName>
</protein>